<proteinExistence type="predicted"/>
<dbReference type="AlphaFoldDB" id="A0A0B7AWR6"/>
<organism evidence="1">
    <name type="scientific">Arion vulgaris</name>
    <dbReference type="NCBI Taxonomy" id="1028688"/>
    <lineage>
        <taxon>Eukaryota</taxon>
        <taxon>Metazoa</taxon>
        <taxon>Spiralia</taxon>
        <taxon>Lophotrochozoa</taxon>
        <taxon>Mollusca</taxon>
        <taxon>Gastropoda</taxon>
        <taxon>Heterobranchia</taxon>
        <taxon>Euthyneura</taxon>
        <taxon>Panpulmonata</taxon>
        <taxon>Eupulmonata</taxon>
        <taxon>Stylommatophora</taxon>
        <taxon>Helicina</taxon>
        <taxon>Arionoidea</taxon>
        <taxon>Arionidae</taxon>
        <taxon>Arion</taxon>
    </lineage>
</organism>
<gene>
    <name evidence="1" type="primary">ORF142745</name>
</gene>
<sequence>MLTTLCNLYVVLIQRGITLEQPPCVIYARGSTEKLPVFMDGKFTFVLVRSPFSHSLSFICSLSQRARVVAYCQPEDVFYMVDNGQVCLCQHNY</sequence>
<dbReference type="EMBL" id="HACG01037601">
    <property type="protein sequence ID" value="CEK84466.1"/>
    <property type="molecule type" value="Transcribed_RNA"/>
</dbReference>
<reference evidence="1" key="1">
    <citation type="submission" date="2014-12" db="EMBL/GenBank/DDBJ databases">
        <title>Insight into the proteome of Arion vulgaris.</title>
        <authorList>
            <person name="Aradska J."/>
            <person name="Bulat T."/>
            <person name="Smidak R."/>
            <person name="Sarate P."/>
            <person name="Gangsoo J."/>
            <person name="Sialana F."/>
            <person name="Bilban M."/>
            <person name="Lubec G."/>
        </authorList>
    </citation>
    <scope>NUCLEOTIDE SEQUENCE</scope>
    <source>
        <tissue evidence="1">Skin</tissue>
    </source>
</reference>
<protein>
    <submittedName>
        <fullName evidence="1">Uncharacterized protein</fullName>
    </submittedName>
</protein>
<accession>A0A0B7AWR6</accession>
<evidence type="ECO:0000313" key="1">
    <source>
        <dbReference type="EMBL" id="CEK84466.1"/>
    </source>
</evidence>
<name>A0A0B7AWR6_9EUPU</name>